<dbReference type="STRING" id="488535.SAMN04487963_0799"/>
<dbReference type="Proteomes" id="UP000198519">
    <property type="component" value="Unassembled WGS sequence"/>
</dbReference>
<feature type="chain" id="PRO_5011561268" description="Transglycosylase SLT domain-containing protein" evidence="1">
    <location>
        <begin position="32"/>
        <end position="379"/>
    </location>
</feature>
<accession>A0A1I4M269</accession>
<evidence type="ECO:0000256" key="1">
    <source>
        <dbReference type="SAM" id="SignalP"/>
    </source>
</evidence>
<protein>
    <recommendedName>
        <fullName evidence="4">Transglycosylase SLT domain-containing protein</fullName>
    </recommendedName>
</protein>
<dbReference type="SUPFAM" id="SSF53955">
    <property type="entry name" value="Lysozyme-like"/>
    <property type="match status" value="1"/>
</dbReference>
<organism evidence="2 3">
    <name type="scientific">Marinobacter zhejiangensis</name>
    <dbReference type="NCBI Taxonomy" id="488535"/>
    <lineage>
        <taxon>Bacteria</taxon>
        <taxon>Pseudomonadati</taxon>
        <taxon>Pseudomonadota</taxon>
        <taxon>Gammaproteobacteria</taxon>
        <taxon>Pseudomonadales</taxon>
        <taxon>Marinobacteraceae</taxon>
        <taxon>Marinobacter</taxon>
    </lineage>
</organism>
<keyword evidence="3" id="KW-1185">Reference proteome</keyword>
<keyword evidence="1" id="KW-0732">Signal</keyword>
<dbReference type="Gene3D" id="1.10.530.10">
    <property type="match status" value="1"/>
</dbReference>
<dbReference type="InterPro" id="IPR023346">
    <property type="entry name" value="Lysozyme-like_dom_sf"/>
</dbReference>
<evidence type="ECO:0008006" key="4">
    <source>
        <dbReference type="Google" id="ProtNLM"/>
    </source>
</evidence>
<gene>
    <name evidence="2" type="ORF">SAMN04487963_0799</name>
</gene>
<reference evidence="3" key="1">
    <citation type="submission" date="2016-10" db="EMBL/GenBank/DDBJ databases">
        <authorList>
            <person name="Varghese N."/>
            <person name="Submissions S."/>
        </authorList>
    </citation>
    <scope>NUCLEOTIDE SEQUENCE [LARGE SCALE GENOMIC DNA]</scope>
    <source>
        <strain evidence="3">CGMCC 1.7061</strain>
    </source>
</reference>
<dbReference type="EMBL" id="FOUE01000001">
    <property type="protein sequence ID" value="SFL97135.1"/>
    <property type="molecule type" value="Genomic_DNA"/>
</dbReference>
<proteinExistence type="predicted"/>
<evidence type="ECO:0000313" key="3">
    <source>
        <dbReference type="Proteomes" id="UP000198519"/>
    </source>
</evidence>
<evidence type="ECO:0000313" key="2">
    <source>
        <dbReference type="EMBL" id="SFL97135.1"/>
    </source>
</evidence>
<sequence>MVRMFREPSMSPRIRSFLPSLLLWLSLPLAADPAASPGWMSVVRDTPYWESQGVYNNIVTVRRWVLTESGFCSESNRHILFGRRGQFLGYIDNGVSRVGTQHRLNEARASMAARDKVETWIAGDADTTGYPFALACDQPHVDLNEAMGRYLGTSESDRIWGSWDDIRYRSRDNPGPLHDALVLVHQTRTSQQRLQLPAELPRYLAGQLLIESGGQAQAHSTANARGILQLSTSALSDCGISPSNHWHRLAQLDCALKLMNQNARNLRPAFEERFGNLPDDKKQRLFTLLLIQAYHGGAGRVQALLTSDELSAPADYFARHHDRFTAGDIAFGMVYHNLGRDRLGLASLYYVADVQLATEALCNTRQLRNDAFCNSPGDQ</sequence>
<feature type="signal peptide" evidence="1">
    <location>
        <begin position="1"/>
        <end position="31"/>
    </location>
</feature>
<name>A0A1I4M269_9GAMM</name>
<dbReference type="AlphaFoldDB" id="A0A1I4M269"/>